<organism evidence="10 11">
    <name type="scientific">Microdochium bolleyi</name>
    <dbReference type="NCBI Taxonomy" id="196109"/>
    <lineage>
        <taxon>Eukaryota</taxon>
        <taxon>Fungi</taxon>
        <taxon>Dikarya</taxon>
        <taxon>Ascomycota</taxon>
        <taxon>Pezizomycotina</taxon>
        <taxon>Sordariomycetes</taxon>
        <taxon>Xylariomycetidae</taxon>
        <taxon>Xylariales</taxon>
        <taxon>Microdochiaceae</taxon>
        <taxon>Microdochium</taxon>
    </lineage>
</organism>
<keyword evidence="11" id="KW-1185">Reference proteome</keyword>
<evidence type="ECO:0000256" key="5">
    <source>
        <dbReference type="ARBA" id="ARBA00023101"/>
    </source>
</evidence>
<dbReference type="InterPro" id="IPR002227">
    <property type="entry name" value="Tyrosinase_Cu-bd"/>
</dbReference>
<evidence type="ECO:0000256" key="6">
    <source>
        <dbReference type="ARBA" id="ARBA00048233"/>
    </source>
</evidence>
<dbReference type="InterPro" id="IPR050316">
    <property type="entry name" value="Tyrosinase/Hemocyanin"/>
</dbReference>
<keyword evidence="5" id="KW-0470">Melanin biosynthesis</keyword>
<feature type="domain" description="Tyrosinase copper-binding" evidence="8">
    <location>
        <begin position="68"/>
        <end position="85"/>
    </location>
</feature>
<evidence type="ECO:0000256" key="1">
    <source>
        <dbReference type="ARBA" id="ARBA00009928"/>
    </source>
</evidence>
<keyword evidence="4" id="KW-0186">Copper</keyword>
<dbReference type="AlphaFoldDB" id="A0A136IM69"/>
<dbReference type="GO" id="GO:0046872">
    <property type="term" value="F:metal ion binding"/>
    <property type="evidence" value="ECO:0007669"/>
    <property type="project" value="UniProtKB-KW"/>
</dbReference>
<evidence type="ECO:0000256" key="3">
    <source>
        <dbReference type="ARBA" id="ARBA00022723"/>
    </source>
</evidence>
<dbReference type="PANTHER" id="PTHR11474:SF76">
    <property type="entry name" value="SHKT DOMAIN-CONTAINING PROTEIN"/>
    <property type="match status" value="1"/>
</dbReference>
<feature type="domain" description="Tyrosinase copper-binding" evidence="9">
    <location>
        <begin position="316"/>
        <end position="327"/>
    </location>
</feature>
<dbReference type="PANTHER" id="PTHR11474">
    <property type="entry name" value="TYROSINASE FAMILY MEMBER"/>
    <property type="match status" value="1"/>
</dbReference>
<dbReference type="Proteomes" id="UP000070501">
    <property type="component" value="Unassembled WGS sequence"/>
</dbReference>
<dbReference type="Pfam" id="PF00264">
    <property type="entry name" value="Tyrosinase"/>
    <property type="match status" value="1"/>
</dbReference>
<evidence type="ECO:0000256" key="7">
    <source>
        <dbReference type="ARBA" id="ARBA00048881"/>
    </source>
</evidence>
<dbReference type="OrthoDB" id="6132182at2759"/>
<evidence type="ECO:0000313" key="10">
    <source>
        <dbReference type="EMBL" id="KXJ86062.1"/>
    </source>
</evidence>
<dbReference type="EC" id="1.14.18.1" evidence="2"/>
<evidence type="ECO:0000259" key="9">
    <source>
        <dbReference type="PROSITE" id="PS00498"/>
    </source>
</evidence>
<evidence type="ECO:0000256" key="4">
    <source>
        <dbReference type="ARBA" id="ARBA00023008"/>
    </source>
</evidence>
<protein>
    <recommendedName>
        <fullName evidence="2">tyrosinase</fullName>
        <ecNumber evidence="2">1.14.18.1</ecNumber>
    </recommendedName>
</protein>
<dbReference type="SUPFAM" id="SSF48056">
    <property type="entry name" value="Di-copper centre-containing domain"/>
    <property type="match status" value="1"/>
</dbReference>
<dbReference type="InterPro" id="IPR008922">
    <property type="entry name" value="Di-copper_centre_dom_sf"/>
</dbReference>
<dbReference type="PROSITE" id="PS00498">
    <property type="entry name" value="TYROSINASE_2"/>
    <property type="match status" value="1"/>
</dbReference>
<proteinExistence type="inferred from homology"/>
<dbReference type="PRINTS" id="PR00092">
    <property type="entry name" value="TYROSINASE"/>
</dbReference>
<evidence type="ECO:0000313" key="11">
    <source>
        <dbReference type="Proteomes" id="UP000070501"/>
    </source>
</evidence>
<comment type="similarity">
    <text evidence="1">Belongs to the tyrosinase family.</text>
</comment>
<dbReference type="Gene3D" id="1.10.1280.10">
    <property type="entry name" value="Di-copper center containing domain from catechol oxidase"/>
    <property type="match status" value="1"/>
</dbReference>
<comment type="catalytic activity">
    <reaction evidence="7">
        <text>L-tyrosine + O2 = L-dopaquinone + H2O</text>
        <dbReference type="Rhea" id="RHEA:18117"/>
        <dbReference type="ChEBI" id="CHEBI:15377"/>
        <dbReference type="ChEBI" id="CHEBI:15379"/>
        <dbReference type="ChEBI" id="CHEBI:57924"/>
        <dbReference type="ChEBI" id="CHEBI:58315"/>
        <dbReference type="EC" id="1.14.18.1"/>
    </reaction>
</comment>
<reference evidence="11" key="1">
    <citation type="submission" date="2016-02" db="EMBL/GenBank/DDBJ databases">
        <title>Draft genome sequence of Microdochium bolleyi, a fungal endophyte of beachgrass.</title>
        <authorList>
            <consortium name="DOE Joint Genome Institute"/>
            <person name="David A.S."/>
            <person name="May G."/>
            <person name="Haridas S."/>
            <person name="Lim J."/>
            <person name="Wang M."/>
            <person name="Labutti K."/>
            <person name="Lipzen A."/>
            <person name="Barry K."/>
            <person name="Grigoriev I.V."/>
        </authorList>
    </citation>
    <scope>NUCLEOTIDE SEQUENCE [LARGE SCALE GENOMIC DNA]</scope>
    <source>
        <strain evidence="11">J235TASD1</strain>
    </source>
</reference>
<sequence length="555" mass="60863">MGGGTVRRKNVRNLSVEERDDLVRAWAGIQKLSPDDPNSFFMIAGYHGEPFRGAGYSNSQWWGGWCNHGNVLFPTWHRAYLASLEAALQTIVPGVALAYWDEIEEDSLKQGIPDIFLQREYVYADGTKIPNPLYSYKFQAGITDRLTSDAPGTKDPSSYNYSKHEGYETVRYPFSGIVGTPKDAAVTAQHNADLRAKGDVVCNEMLNENIVTWLNLPLFKNDQCEDVTAGIRDNYLACMNAPNYTCFSNGTSAQKWNDDHRNKTGYTTVVALEHPHDSMHLAVGGFEIKTQEGTQSYDVYPGANGDMGENDTASFDPIFYFHHCWIDLVFSLWQAKNGGTDSLEIIEHYPGTNSVDSQGPTPGVAGGTWLTLDSPLAPFKKLGSQTEMLTSRDVADIRDLGYEYEYSGELKPADPEPGKYYAPAPAPFQEPAPVLSIGNISRARIGGSFVVTAWATPKDGSGGRVLVGTKAVLSRLHVSGCANCQNHLDVRAHVPLHGFTKQQAQAHDYTVELCMRGDGKSAGGGHAGYGAPLQPKQPKPTFKLHFGHLGNDEQD</sequence>
<dbReference type="GO" id="GO:0042438">
    <property type="term" value="P:melanin biosynthetic process"/>
    <property type="evidence" value="ECO:0007669"/>
    <property type="project" value="UniProtKB-KW"/>
</dbReference>
<comment type="catalytic activity">
    <reaction evidence="6">
        <text>2 L-dopa + O2 = 2 L-dopaquinone + 2 H2O</text>
        <dbReference type="Rhea" id="RHEA:34287"/>
        <dbReference type="ChEBI" id="CHEBI:15377"/>
        <dbReference type="ChEBI" id="CHEBI:15379"/>
        <dbReference type="ChEBI" id="CHEBI:57504"/>
        <dbReference type="ChEBI" id="CHEBI:57924"/>
        <dbReference type="EC" id="1.14.18.1"/>
    </reaction>
</comment>
<gene>
    <name evidence="10" type="ORF">Micbo1qcDRAFT_219907</name>
</gene>
<keyword evidence="3" id="KW-0479">Metal-binding</keyword>
<name>A0A136IM69_9PEZI</name>
<dbReference type="PROSITE" id="PS00497">
    <property type="entry name" value="TYROSINASE_1"/>
    <property type="match status" value="1"/>
</dbReference>
<dbReference type="InParanoid" id="A0A136IM69"/>
<evidence type="ECO:0000256" key="2">
    <source>
        <dbReference type="ARBA" id="ARBA00011906"/>
    </source>
</evidence>
<accession>A0A136IM69</accession>
<dbReference type="GO" id="GO:0004503">
    <property type="term" value="F:tyrosinase activity"/>
    <property type="evidence" value="ECO:0007669"/>
    <property type="project" value="UniProtKB-EC"/>
</dbReference>
<evidence type="ECO:0000259" key="8">
    <source>
        <dbReference type="PROSITE" id="PS00497"/>
    </source>
</evidence>
<dbReference type="EMBL" id="KQ964271">
    <property type="protein sequence ID" value="KXJ86062.1"/>
    <property type="molecule type" value="Genomic_DNA"/>
</dbReference>
<dbReference type="STRING" id="196109.A0A136IM69"/>